<proteinExistence type="predicted"/>
<comment type="caution">
    <text evidence="2">The sequence shown here is derived from an EMBL/GenBank/DDBJ whole genome shotgun (WGS) entry which is preliminary data.</text>
</comment>
<dbReference type="EMBL" id="LGEM01000049">
    <property type="protein sequence ID" value="KUP97004.1"/>
    <property type="molecule type" value="Genomic_DNA"/>
</dbReference>
<sequence>MVPRPAWGGSSRERAVASRSRPPCSRAVVSTGSSYPSVATPSESDPSRSGHGGVPARAACPQAVRSAQARRASRAADPPGRNRPCRVEGVRPGSGPGSGASGGPGM</sequence>
<protein>
    <submittedName>
        <fullName evidence="2">Uncharacterized protein</fullName>
    </submittedName>
</protein>
<organism evidence="2 3">
    <name type="scientific">Thermobifida cellulosilytica TB100</name>
    <dbReference type="NCBI Taxonomy" id="665004"/>
    <lineage>
        <taxon>Bacteria</taxon>
        <taxon>Bacillati</taxon>
        <taxon>Actinomycetota</taxon>
        <taxon>Actinomycetes</taxon>
        <taxon>Streptosporangiales</taxon>
        <taxon>Nocardiopsidaceae</taxon>
        <taxon>Thermobifida</taxon>
    </lineage>
</organism>
<feature type="compositionally biased region" description="Gly residues" evidence="1">
    <location>
        <begin position="92"/>
        <end position="106"/>
    </location>
</feature>
<gene>
    <name evidence="2" type="ORF">AC529_09255</name>
</gene>
<dbReference type="AlphaFoldDB" id="A0A147KI71"/>
<name>A0A147KI71_THECS</name>
<evidence type="ECO:0000313" key="3">
    <source>
        <dbReference type="Proteomes" id="UP000074382"/>
    </source>
</evidence>
<evidence type="ECO:0000256" key="1">
    <source>
        <dbReference type="SAM" id="MobiDB-lite"/>
    </source>
</evidence>
<feature type="compositionally biased region" description="Polar residues" evidence="1">
    <location>
        <begin position="28"/>
        <end position="44"/>
    </location>
</feature>
<evidence type="ECO:0000313" key="2">
    <source>
        <dbReference type="EMBL" id="KUP97004.1"/>
    </source>
</evidence>
<dbReference type="Proteomes" id="UP000074382">
    <property type="component" value="Unassembled WGS sequence"/>
</dbReference>
<accession>A0A147KI71</accession>
<dbReference type="PATRIC" id="fig|665004.4.peg.2533"/>
<keyword evidence="3" id="KW-1185">Reference proteome</keyword>
<reference evidence="3" key="1">
    <citation type="journal article" date="2017" name="Acta Aliment.">
        <title>Plant polysaccharide degrading enzyme system of Thermpbifida cellulosilytica TB100 revealed by de novo genome project data.</title>
        <authorList>
            <person name="Toth A."/>
            <person name="Baka E."/>
            <person name="Luzics S."/>
            <person name="Bata-Vidacs I."/>
            <person name="Nagy I."/>
            <person name="Balint B."/>
            <person name="Herceg R."/>
            <person name="Olasz F."/>
            <person name="Wilk T."/>
            <person name="Nagy T."/>
            <person name="Kriszt B."/>
            <person name="Nagy I."/>
            <person name="Kukolya J."/>
        </authorList>
    </citation>
    <scope>NUCLEOTIDE SEQUENCE [LARGE SCALE GENOMIC DNA]</scope>
    <source>
        <strain evidence="3">TB100</strain>
    </source>
</reference>
<feature type="region of interest" description="Disordered" evidence="1">
    <location>
        <begin position="1"/>
        <end position="106"/>
    </location>
</feature>